<feature type="transmembrane region" description="Helical" evidence="1">
    <location>
        <begin position="859"/>
        <end position="878"/>
    </location>
</feature>
<feature type="transmembrane region" description="Helical" evidence="1">
    <location>
        <begin position="12"/>
        <end position="30"/>
    </location>
</feature>
<dbReference type="Gene3D" id="1.20.1640.10">
    <property type="entry name" value="Multidrug efflux transporter AcrB transmembrane domain"/>
    <property type="match status" value="2"/>
</dbReference>
<evidence type="ECO:0000313" key="3">
    <source>
        <dbReference type="Proteomes" id="UP001295420"/>
    </source>
</evidence>
<dbReference type="SUPFAM" id="SSF82693">
    <property type="entry name" value="Multidrug efflux transporter AcrB pore domain, PN1, PN2, PC1 and PC2 subdomains"/>
    <property type="match status" value="3"/>
</dbReference>
<dbReference type="GO" id="GO:0005886">
    <property type="term" value="C:plasma membrane"/>
    <property type="evidence" value="ECO:0007669"/>
    <property type="project" value="TreeGrafter"/>
</dbReference>
<keyword evidence="1" id="KW-1133">Transmembrane helix</keyword>
<feature type="transmembrane region" description="Helical" evidence="1">
    <location>
        <begin position="960"/>
        <end position="980"/>
    </location>
</feature>
<dbReference type="Gene3D" id="3.30.70.1430">
    <property type="entry name" value="Multidrug efflux transporter AcrB pore domain"/>
    <property type="match status" value="2"/>
</dbReference>
<feature type="transmembrane region" description="Helical" evidence="1">
    <location>
        <begin position="986"/>
        <end position="1009"/>
    </location>
</feature>
<protein>
    <submittedName>
        <fullName evidence="2">Multidrug transporter AcrB</fullName>
    </submittedName>
</protein>
<feature type="transmembrane region" description="Helical" evidence="1">
    <location>
        <begin position="911"/>
        <end position="932"/>
    </location>
</feature>
<dbReference type="SUPFAM" id="SSF82714">
    <property type="entry name" value="Multidrug efflux transporter AcrB TolC docking domain, DN and DC subdomains"/>
    <property type="match status" value="2"/>
</dbReference>
<dbReference type="EMBL" id="CAKMTQ010000012">
    <property type="protein sequence ID" value="CAH1526613.1"/>
    <property type="molecule type" value="Genomic_DNA"/>
</dbReference>
<dbReference type="InterPro" id="IPR027463">
    <property type="entry name" value="AcrB_DN_DC_subdom"/>
</dbReference>
<reference evidence="2" key="1">
    <citation type="submission" date="2022-01" db="EMBL/GenBank/DDBJ databases">
        <authorList>
            <person name="Lagorce A."/>
        </authorList>
    </citation>
    <scope>NUCLEOTIDE SEQUENCE</scope>
    <source>
        <strain evidence="2">Th15_F1_D04</strain>
    </source>
</reference>
<dbReference type="PANTHER" id="PTHR32063">
    <property type="match status" value="1"/>
</dbReference>
<feature type="transmembrane region" description="Helical" evidence="1">
    <location>
        <begin position="469"/>
        <end position="496"/>
    </location>
</feature>
<dbReference type="Proteomes" id="UP001295420">
    <property type="component" value="Unassembled WGS sequence"/>
</dbReference>
<feature type="transmembrane region" description="Helical" evidence="1">
    <location>
        <begin position="364"/>
        <end position="383"/>
    </location>
</feature>
<organism evidence="2 3">
    <name type="scientific">Vibrio owensii</name>
    <dbReference type="NCBI Taxonomy" id="696485"/>
    <lineage>
        <taxon>Bacteria</taxon>
        <taxon>Pseudomonadati</taxon>
        <taxon>Pseudomonadota</taxon>
        <taxon>Gammaproteobacteria</taxon>
        <taxon>Vibrionales</taxon>
        <taxon>Vibrionaceae</taxon>
        <taxon>Vibrio</taxon>
    </lineage>
</organism>
<dbReference type="Gene3D" id="3.30.2090.10">
    <property type="entry name" value="Multidrug efflux transporter AcrB TolC docking domain, DN and DC subdomains"/>
    <property type="match status" value="2"/>
</dbReference>
<feature type="transmembrane region" description="Helical" evidence="1">
    <location>
        <begin position="395"/>
        <end position="418"/>
    </location>
</feature>
<feature type="transmembrane region" description="Helical" evidence="1">
    <location>
        <begin position="439"/>
        <end position="457"/>
    </location>
</feature>
<keyword evidence="1" id="KW-0472">Membrane</keyword>
<accession>A0AAU9Q520</accession>
<gene>
    <name evidence="2" type="ORF">THF1D04_20378</name>
</gene>
<dbReference type="AlphaFoldDB" id="A0AAU9Q520"/>
<feature type="transmembrane region" description="Helical" evidence="1">
    <location>
        <begin position="517"/>
        <end position="543"/>
    </location>
</feature>
<dbReference type="PRINTS" id="PR00702">
    <property type="entry name" value="ACRIFLAVINRP"/>
</dbReference>
<evidence type="ECO:0000256" key="1">
    <source>
        <dbReference type="SAM" id="Phobius"/>
    </source>
</evidence>
<dbReference type="Pfam" id="PF00873">
    <property type="entry name" value="ACR_tran"/>
    <property type="match status" value="1"/>
</dbReference>
<dbReference type="Gene3D" id="3.30.70.1320">
    <property type="entry name" value="Multidrug efflux transporter AcrB pore domain like"/>
    <property type="match status" value="1"/>
</dbReference>
<dbReference type="PANTHER" id="PTHR32063:SF18">
    <property type="entry name" value="CATION EFFLUX SYSTEM PROTEIN"/>
    <property type="match status" value="1"/>
</dbReference>
<dbReference type="Gene3D" id="3.30.70.1440">
    <property type="entry name" value="Multidrug efflux transporter AcrB pore domain"/>
    <property type="match status" value="1"/>
</dbReference>
<keyword evidence="1" id="KW-0812">Transmembrane</keyword>
<comment type="caution">
    <text evidence="2">The sequence shown here is derived from an EMBL/GenBank/DDBJ whole genome shotgun (WGS) entry which is preliminary data.</text>
</comment>
<dbReference type="SUPFAM" id="SSF82866">
    <property type="entry name" value="Multidrug efflux transporter AcrB transmembrane domain"/>
    <property type="match status" value="2"/>
</dbReference>
<dbReference type="GO" id="GO:0042910">
    <property type="term" value="F:xenobiotic transmembrane transporter activity"/>
    <property type="evidence" value="ECO:0007669"/>
    <property type="project" value="TreeGrafter"/>
</dbReference>
<name>A0AAU9Q520_9VIBR</name>
<feature type="transmembrane region" description="Helical" evidence="1">
    <location>
        <begin position="336"/>
        <end position="357"/>
    </location>
</feature>
<evidence type="ECO:0000313" key="2">
    <source>
        <dbReference type="EMBL" id="CAH1526613.1"/>
    </source>
</evidence>
<feature type="transmembrane region" description="Helical" evidence="1">
    <location>
        <begin position="885"/>
        <end position="905"/>
    </location>
</feature>
<sequence>MMDIARYTIAKRTSVWVLIALILLGGYISYLKLGRFEDPEFVIRQAVIATPYSGATAQEVSDEVTDVIEGAVQALQEVKEVKSVSMQGMSEVTVEIKLEFAGSAAELQQVWDKLRRKVTDAQRQLPPGAGPSIVNDDFADVYALFFAVTGEGFSDKQLQDYVDSLRREIVLVPGVAKTATLAQQQETIFVEISSERLAEFGVSVEKVFQVLQKQNLVTVAGSIETNAMRIPVIPSSNIDSVADLKNLQVGLGNNNTVLRLGDIADITRGYQTPATMLMRFNGERSVGFGISNVSGGNVVDMGDAVKARLAELESQRPLGMELNVISMQSDSVRASVANFIDNLIAAVGIVFVVLLLFMGVRSGVIIGFVLLLTVAGTLCIMLIEDIAMQRISLGALIIALGMLVDNAIVVTDGILVRFQQDPNADRNAVVSEVVDATKWPLLGGTVVGICAFSAIGLSPSDMGEYAGSLFWVILYSMLLSWVFAVTVTPMLCHDFLKVKAANAEKKPSRVVASYKSLLAWVLKYRIISCALLLGMMTAAIWGVKFVPPGFMPESQRPQFVVDVYLPQGSDIKRTEAVVASIEQDVKAKEGVTNITSFIGGGGLRFMLTYAPEARNPSYGQLLIDIDDYTKIAPLLGELQSELEAKYPDASIKVWKFMLGRGGGKKIEAGFKGPDSAVLRQLAEQAKAIMLADSNLIAVQDDWRQQVPVLRPAYSAEEAQRYGLTTMEINQAIAQTLTGRNVGVYREGDDLIPIVVRAPENERSHQRAIENTEVFSPTVGAYIPVSQLVNSVDVVYQDAILRRIDRMPTILVQADPAPGVLTADAFKQVRSQIEAIELPAGYELKWYGEYKASKDANEGLVISAPYGFAAMILSVIFMFNALRQPLVIWLTAPLAVVGVTVGLIIFQTPFEFMAILGFLSLIGMMVKNAIVLVDQADVEIREGKTPYTAIIDAALSRARPVLLGAFTTILGVAPLLVDPFFKSMAVTIMFGLLFATILTLVVIPLFYAIFFRVKIETA</sequence>
<dbReference type="InterPro" id="IPR001036">
    <property type="entry name" value="Acrflvin-R"/>
</dbReference>
<proteinExistence type="predicted"/>